<gene>
    <name evidence="2" type="ORF">Tco025E_08953</name>
</gene>
<protein>
    <submittedName>
        <fullName evidence="2">Uncharacterized protein</fullName>
    </submittedName>
</protein>
<comment type="caution">
    <text evidence="2">The sequence shown here is derived from an EMBL/GenBank/DDBJ whole genome shotgun (WGS) entry which is preliminary data.</text>
</comment>
<evidence type="ECO:0000256" key="1">
    <source>
        <dbReference type="SAM" id="MobiDB-lite"/>
    </source>
</evidence>
<dbReference type="AlphaFoldDB" id="A0A3R7N3W4"/>
<proteinExistence type="predicted"/>
<evidence type="ECO:0000313" key="3">
    <source>
        <dbReference type="Proteomes" id="UP000284403"/>
    </source>
</evidence>
<organism evidence="2 3">
    <name type="scientific">Trypanosoma conorhini</name>
    <dbReference type="NCBI Taxonomy" id="83891"/>
    <lineage>
        <taxon>Eukaryota</taxon>
        <taxon>Discoba</taxon>
        <taxon>Euglenozoa</taxon>
        <taxon>Kinetoplastea</taxon>
        <taxon>Metakinetoplastina</taxon>
        <taxon>Trypanosomatida</taxon>
        <taxon>Trypanosomatidae</taxon>
        <taxon>Trypanosoma</taxon>
    </lineage>
</organism>
<sequence length="145" mass="15598">MPSLSPRPLAVGTEAGEGQQARLNGKEQRRQTGPSGQAPELVDRNSSSSGGGGGSTNYYTDLRNYFYTAGIPAIFDALSEALLREQPDKPVAFILSWLRTERERAQAQADNTHNSHVGPVSWSEGSKDDSCTTVTCSLSDLRSPL</sequence>
<reference evidence="2 3" key="1">
    <citation type="journal article" date="2018" name="BMC Genomics">
        <title>Genomic comparison of Trypanosoma conorhini and Trypanosoma rangeli to Trypanosoma cruzi strains of high and low virulence.</title>
        <authorList>
            <person name="Bradwell K.R."/>
            <person name="Koparde V.N."/>
            <person name="Matveyev A.V."/>
            <person name="Serrano M.G."/>
            <person name="Alves J.M."/>
            <person name="Parikh H."/>
            <person name="Huang B."/>
            <person name="Lee V."/>
            <person name="Espinosa-Alvarez O."/>
            <person name="Ortiz P.A."/>
            <person name="Costa-Martins A.G."/>
            <person name="Teixeira M.M."/>
            <person name="Buck G.A."/>
        </authorList>
    </citation>
    <scope>NUCLEOTIDE SEQUENCE [LARGE SCALE GENOMIC DNA]</scope>
    <source>
        <strain evidence="2 3">025E</strain>
    </source>
</reference>
<accession>A0A3R7N3W4</accession>
<name>A0A3R7N3W4_9TRYP</name>
<dbReference type="GeneID" id="40322564"/>
<dbReference type="OrthoDB" id="251182at2759"/>
<keyword evidence="3" id="KW-1185">Reference proteome</keyword>
<dbReference type="EMBL" id="MKKU01000937">
    <property type="protein sequence ID" value="RNE99692.1"/>
    <property type="molecule type" value="Genomic_DNA"/>
</dbReference>
<dbReference type="RefSeq" id="XP_029224090.1">
    <property type="nucleotide sequence ID" value="XM_029375784.1"/>
</dbReference>
<dbReference type="Proteomes" id="UP000284403">
    <property type="component" value="Unassembled WGS sequence"/>
</dbReference>
<evidence type="ECO:0000313" key="2">
    <source>
        <dbReference type="EMBL" id="RNE99692.1"/>
    </source>
</evidence>
<feature type="region of interest" description="Disordered" evidence="1">
    <location>
        <begin position="105"/>
        <end position="133"/>
    </location>
</feature>
<feature type="region of interest" description="Disordered" evidence="1">
    <location>
        <begin position="1"/>
        <end position="55"/>
    </location>
</feature>
<dbReference type="CDD" id="cd22964">
    <property type="entry name" value="DD_CrRSP_unchar"/>
    <property type="match status" value="1"/>
</dbReference>